<dbReference type="Gene3D" id="3.40.47.10">
    <property type="match status" value="1"/>
</dbReference>
<dbReference type="PANTHER" id="PTHR43775">
    <property type="entry name" value="FATTY ACID SYNTHASE"/>
    <property type="match status" value="1"/>
</dbReference>
<evidence type="ECO:0000256" key="6">
    <source>
        <dbReference type="SAM" id="MobiDB-lite"/>
    </source>
</evidence>
<reference evidence="9 10" key="1">
    <citation type="submission" date="2021-04" db="EMBL/GenBank/DDBJ databases">
        <authorList>
            <person name="Tang X."/>
            <person name="Zhou X."/>
            <person name="Chen X."/>
            <person name="Cernava T."/>
            <person name="Zhang C."/>
        </authorList>
    </citation>
    <scope>NUCLEOTIDE SEQUENCE [LARGE SCALE GENOMIC DNA]</scope>
    <source>
        <strain evidence="9 10">BH-SS-21</strain>
    </source>
</reference>
<dbReference type="Gene3D" id="3.10.129.110">
    <property type="entry name" value="Polyketide synthase dehydratase"/>
    <property type="match status" value="1"/>
</dbReference>
<dbReference type="Pfam" id="PF00698">
    <property type="entry name" value="Acyl_transf_1"/>
    <property type="match status" value="1"/>
</dbReference>
<protein>
    <submittedName>
        <fullName evidence="9">Acyltransferase domain-containing protein</fullName>
    </submittedName>
</protein>
<keyword evidence="1" id="KW-0596">Phosphopantetheine</keyword>
<feature type="domain" description="PKS/mFAS DH" evidence="8">
    <location>
        <begin position="905"/>
        <end position="1177"/>
    </location>
</feature>
<dbReference type="Gene3D" id="3.40.50.720">
    <property type="entry name" value="NAD(P)-binding Rossmann-like Domain"/>
    <property type="match status" value="1"/>
</dbReference>
<evidence type="ECO:0000313" key="9">
    <source>
        <dbReference type="EMBL" id="MBQ0850477.1"/>
    </source>
</evidence>
<dbReference type="GO" id="GO:0004312">
    <property type="term" value="F:fatty acid synthase activity"/>
    <property type="evidence" value="ECO:0007669"/>
    <property type="project" value="TreeGrafter"/>
</dbReference>
<dbReference type="InterPro" id="IPR018201">
    <property type="entry name" value="Ketoacyl_synth_AS"/>
</dbReference>
<name>A0A940XZD4_9ACTN</name>
<dbReference type="InterPro" id="IPR042104">
    <property type="entry name" value="PKS_dehydratase_sf"/>
</dbReference>
<proteinExistence type="predicted"/>
<dbReference type="SMART" id="SM00827">
    <property type="entry name" value="PKS_AT"/>
    <property type="match status" value="1"/>
</dbReference>
<dbReference type="PROSITE" id="PS52019">
    <property type="entry name" value="PKS_MFAS_DH"/>
    <property type="match status" value="1"/>
</dbReference>
<organism evidence="9 10">
    <name type="scientific">Streptomyces liliiviolaceus</name>
    <dbReference type="NCBI Taxonomy" id="2823109"/>
    <lineage>
        <taxon>Bacteria</taxon>
        <taxon>Bacillati</taxon>
        <taxon>Actinomycetota</taxon>
        <taxon>Actinomycetes</taxon>
        <taxon>Kitasatosporales</taxon>
        <taxon>Streptomycetaceae</taxon>
        <taxon>Streptomyces</taxon>
    </lineage>
</organism>
<dbReference type="InterPro" id="IPR049552">
    <property type="entry name" value="PKS_DH_N"/>
</dbReference>
<dbReference type="InterPro" id="IPR049551">
    <property type="entry name" value="PKS_DH_C"/>
</dbReference>
<keyword evidence="2" id="KW-0597">Phosphoprotein</keyword>
<evidence type="ECO:0000259" key="8">
    <source>
        <dbReference type="PROSITE" id="PS52019"/>
    </source>
</evidence>
<dbReference type="GO" id="GO:0006633">
    <property type="term" value="P:fatty acid biosynthetic process"/>
    <property type="evidence" value="ECO:0007669"/>
    <property type="project" value="InterPro"/>
</dbReference>
<dbReference type="InterPro" id="IPR016035">
    <property type="entry name" value="Acyl_Trfase/lysoPLipase"/>
</dbReference>
<dbReference type="Pfam" id="PF02801">
    <property type="entry name" value="Ketoacyl-synt_C"/>
    <property type="match status" value="1"/>
</dbReference>
<dbReference type="SMART" id="SM00822">
    <property type="entry name" value="PKS_KR"/>
    <property type="match status" value="1"/>
</dbReference>
<feature type="compositionally biased region" description="Low complexity" evidence="6">
    <location>
        <begin position="460"/>
        <end position="475"/>
    </location>
</feature>
<keyword evidence="10" id="KW-1185">Reference proteome</keyword>
<dbReference type="InterPro" id="IPR001227">
    <property type="entry name" value="Ac_transferase_dom_sf"/>
</dbReference>
<dbReference type="GO" id="GO:0031177">
    <property type="term" value="F:phosphopantetheine binding"/>
    <property type="evidence" value="ECO:0007669"/>
    <property type="project" value="UniProtKB-ARBA"/>
</dbReference>
<dbReference type="GO" id="GO:0033068">
    <property type="term" value="P:macrolide biosynthetic process"/>
    <property type="evidence" value="ECO:0007669"/>
    <property type="project" value="UniProtKB-ARBA"/>
</dbReference>
<evidence type="ECO:0000259" key="7">
    <source>
        <dbReference type="PROSITE" id="PS52004"/>
    </source>
</evidence>
<sequence>MSAQGYSSSNHEIPIAVIGMACRLPMDINSPEQFWQFLKEGREAVSEIPAARWEGYASNPENSRALKNTTKAGHFLSDIAGFDAEFFGITPREAAEMDPQQRITLEVAWEALEHAGIPPADLAGGDTGVFIGVGTDDYGRRLLEDLPRIQAWTGIGSSLCAVPNRVSYTLDLRGPSLAVDTACSSSLAAIHLACASLRSGEAPVALAGGVMLMAGPGLTMVLDKAGAISPDGRSKAFSADADGYGRGEGCGVLVLKRLDDAENDGDRVLAVIRGSGVHQDGKTNGIMAPSGEAQAHLLRRTWKRSGLDPATVDYVEAHGTGTPTGDPMEASALASVFGAGRAAGDECLIGSVKTNIGHLEAGSGVAGMIKAILALREGLIPASLHAAVPNPAVPWATSGLRVVNTQTPWPDRPGTPRRAGVSGYGYGGTIAHVILEAAPEPSRPAPGTVRDEDAPPASETSTPRLLPLSGSSPDGLRTGAERLLAWLSDGTRTVRPADVGHTLAHRRAHLAHRATVVATDRESLVAGLRQLAEAAPQASPQSSGPVWVFSGHGSQWTGMGRGLLRDEPAFAAALDEITPVFEEEMKLSPRQVLIEGDFESTDRIQAMIFAMQIGLAAVLRSYGVTPAAVIGHSVGEIAASVAAGALTPQDGARLACRRSLLLREVAGQGSMAMVNLPFAEVEATLGNRRDVVAAISASPESTVVSGDPDAIDALFARWEREQVRVRRVNSDVAFHSAHMDGLTRVLADACHDLSPRVPTVPLYSTALSDPRDTAPRDGVYWAANLRNPVRFTDAARAALADGHRLFVEISAHPVITHSLVETFLADEVADASATFLLRRDTEEPASLLRGVGELYRHGTEVDWTRLQPDGELADLPVTGWQHERHWREHDTTHAGDHAGHDTGDHALLGTRSTVWSSTPLHAWRTRLDFDNRPYPGDHPVRGTEIIPAAVLLNTFLRASADTAEYGARPVLTDVALRVPVAVVGRRELQVVHQDGGLRLAGRVLDEDTTDDFGSWLTHTTSSTGEGGALEQVSLAAFRQRCAEEANPDSPVTRLAGVGVAAMGFPWVVRELRLGDGELLALVSVPEEEGADPHSWAPAFDAALSIASTVFPGPQVLRMPARIARVHAVDAPPSDVWIAVRATDQPDTADVHLLDASGRTLAALGGLAFGRIDADPTASAHPRRLVHESVWRPAETGKDRPVTRALFVDPEGRLGDRLADRWRELGVHCRVVGDIAGLDSADGAGADTVVLVAPRGPAEESVWALASVVRALDADRDAATVRVWCVTEGVSESVAEHTVAQSALWGLGRIAATEHPDVWGGVVDLPSGTAEDATTEHAAALLLSAVRSAPFGEVVALRDGTLLVERLARVQQEAVRGPLRLHQGGTYLITGGFGALGLEVARWLAGQGARRIVLAGRSGLPPRADWPGVSDPSIRRRIEAVTELEALGVTVHAVQVDITDLEQARRALDADALGLPRFRGVVHAAGVLDNAFLTDLSRESLRTVLAPKVQGA</sequence>
<evidence type="ECO:0000256" key="2">
    <source>
        <dbReference type="ARBA" id="ARBA00022553"/>
    </source>
</evidence>
<dbReference type="SUPFAM" id="SSF53901">
    <property type="entry name" value="Thiolase-like"/>
    <property type="match status" value="1"/>
</dbReference>
<dbReference type="Proteomes" id="UP000677413">
    <property type="component" value="Unassembled WGS sequence"/>
</dbReference>
<dbReference type="InterPro" id="IPR032821">
    <property type="entry name" value="PKS_assoc"/>
</dbReference>
<dbReference type="InterPro" id="IPR049900">
    <property type="entry name" value="PKS_mFAS_DH"/>
</dbReference>
<dbReference type="Pfam" id="PF21089">
    <property type="entry name" value="PKS_DH_N"/>
    <property type="match status" value="1"/>
</dbReference>
<feature type="domain" description="Ketosynthase family 3 (KS3)" evidence="7">
    <location>
        <begin position="12"/>
        <end position="437"/>
    </location>
</feature>
<dbReference type="PANTHER" id="PTHR43775:SF37">
    <property type="entry name" value="SI:DKEY-61P9.11"/>
    <property type="match status" value="1"/>
</dbReference>
<dbReference type="SUPFAM" id="SSF51735">
    <property type="entry name" value="NAD(P)-binding Rossmann-fold domains"/>
    <property type="match status" value="2"/>
</dbReference>
<dbReference type="InterPro" id="IPR036291">
    <property type="entry name" value="NAD(P)-bd_dom_sf"/>
</dbReference>
<dbReference type="Gene3D" id="3.40.366.10">
    <property type="entry name" value="Malonyl-Coenzyme A Acyl Carrier Protein, domain 2"/>
    <property type="match status" value="1"/>
</dbReference>
<dbReference type="EMBL" id="JAGPYQ010000001">
    <property type="protein sequence ID" value="MBQ0850477.1"/>
    <property type="molecule type" value="Genomic_DNA"/>
</dbReference>
<keyword evidence="3" id="KW-0808">Transferase</keyword>
<dbReference type="Pfam" id="PF00109">
    <property type="entry name" value="ketoacyl-synt"/>
    <property type="match status" value="1"/>
</dbReference>
<dbReference type="InterPro" id="IPR013968">
    <property type="entry name" value="PKS_KR"/>
</dbReference>
<dbReference type="InterPro" id="IPR014031">
    <property type="entry name" value="Ketoacyl_synth_C"/>
</dbReference>
<dbReference type="SMART" id="SM00825">
    <property type="entry name" value="PKS_KS"/>
    <property type="match status" value="1"/>
</dbReference>
<evidence type="ECO:0000256" key="4">
    <source>
        <dbReference type="ARBA" id="ARBA00023315"/>
    </source>
</evidence>
<gene>
    <name evidence="9" type="ORF">J8N05_20070</name>
</gene>
<evidence type="ECO:0000313" key="10">
    <source>
        <dbReference type="Proteomes" id="UP000677413"/>
    </source>
</evidence>
<keyword evidence="4 9" id="KW-0012">Acyltransferase</keyword>
<feature type="region of interest" description="C-terminal hotdog fold" evidence="5">
    <location>
        <begin position="1042"/>
        <end position="1177"/>
    </location>
</feature>
<dbReference type="InterPro" id="IPR020841">
    <property type="entry name" value="PKS_Beta-ketoAc_synthase_dom"/>
</dbReference>
<feature type="region of interest" description="Disordered" evidence="6">
    <location>
        <begin position="440"/>
        <end position="475"/>
    </location>
</feature>
<dbReference type="PROSITE" id="PS00606">
    <property type="entry name" value="KS3_1"/>
    <property type="match status" value="1"/>
</dbReference>
<evidence type="ECO:0000256" key="3">
    <source>
        <dbReference type="ARBA" id="ARBA00022679"/>
    </source>
</evidence>
<evidence type="ECO:0000256" key="1">
    <source>
        <dbReference type="ARBA" id="ARBA00022450"/>
    </source>
</evidence>
<dbReference type="PROSITE" id="PS52004">
    <property type="entry name" value="KS3_2"/>
    <property type="match status" value="1"/>
</dbReference>
<dbReference type="SUPFAM" id="SSF52151">
    <property type="entry name" value="FabD/lysophospholipase-like"/>
    <property type="match status" value="1"/>
</dbReference>
<dbReference type="Gene3D" id="3.30.70.3290">
    <property type="match status" value="1"/>
</dbReference>
<dbReference type="InterPro" id="IPR016036">
    <property type="entry name" value="Malonyl_transacylase_ACP-bd"/>
</dbReference>
<dbReference type="Pfam" id="PF08659">
    <property type="entry name" value="KR"/>
    <property type="match status" value="1"/>
</dbReference>
<dbReference type="CDD" id="cd00833">
    <property type="entry name" value="PKS"/>
    <property type="match status" value="1"/>
</dbReference>
<feature type="active site" description="Proton donor; for dehydratase activity" evidence="5">
    <location>
        <position position="1100"/>
    </location>
</feature>
<feature type="active site" description="Proton acceptor; for dehydratase activity" evidence="5">
    <location>
        <position position="938"/>
    </location>
</feature>
<dbReference type="InterPro" id="IPR014030">
    <property type="entry name" value="Ketoacyl_synth_N"/>
</dbReference>
<comment type="caution">
    <text evidence="9">The sequence shown here is derived from an EMBL/GenBank/DDBJ whole genome shotgun (WGS) entry which is preliminary data.</text>
</comment>
<dbReference type="SUPFAM" id="SSF55048">
    <property type="entry name" value="Probable ACP-binding domain of malonyl-CoA ACP transacylase"/>
    <property type="match status" value="1"/>
</dbReference>
<dbReference type="InterPro" id="IPR016039">
    <property type="entry name" value="Thiolase-like"/>
</dbReference>
<accession>A0A940XZD4</accession>
<dbReference type="InterPro" id="IPR057326">
    <property type="entry name" value="KR_dom"/>
</dbReference>
<evidence type="ECO:0000256" key="5">
    <source>
        <dbReference type="PROSITE-ProRule" id="PRU01363"/>
    </source>
</evidence>
<feature type="region of interest" description="N-terminal hotdog fold" evidence="5">
    <location>
        <begin position="905"/>
        <end position="1030"/>
    </location>
</feature>
<dbReference type="GO" id="GO:0004315">
    <property type="term" value="F:3-oxoacyl-[acyl-carrier-protein] synthase activity"/>
    <property type="evidence" value="ECO:0007669"/>
    <property type="project" value="InterPro"/>
</dbReference>
<dbReference type="Pfam" id="PF14765">
    <property type="entry name" value="PS-DH"/>
    <property type="match status" value="1"/>
</dbReference>
<dbReference type="Pfam" id="PF16197">
    <property type="entry name" value="KAsynt_C_assoc"/>
    <property type="match status" value="1"/>
</dbReference>
<dbReference type="FunFam" id="3.40.47.10:FF:000019">
    <property type="entry name" value="Polyketide synthase type I"/>
    <property type="match status" value="1"/>
</dbReference>
<dbReference type="InterPro" id="IPR050091">
    <property type="entry name" value="PKS_NRPS_Biosynth_Enz"/>
</dbReference>
<dbReference type="InterPro" id="IPR014043">
    <property type="entry name" value="Acyl_transferase_dom"/>
</dbReference>